<dbReference type="Gene3D" id="3.20.20.100">
    <property type="entry name" value="NADP-dependent oxidoreductase domain"/>
    <property type="match status" value="1"/>
</dbReference>
<dbReference type="SUPFAM" id="SSF51430">
    <property type="entry name" value="NAD(P)-linked oxidoreductase"/>
    <property type="match status" value="1"/>
</dbReference>
<dbReference type="InterPro" id="IPR036812">
    <property type="entry name" value="NAD(P)_OxRdtase_dom_sf"/>
</dbReference>
<feature type="site" description="Lowers pKa of active site Tyr" evidence="3">
    <location>
        <position position="104"/>
    </location>
</feature>
<gene>
    <name evidence="5" type="primary">BQ5605_C001g00172</name>
    <name evidence="5" type="ORF">BQ5605_C001G00172</name>
</gene>
<dbReference type="InterPro" id="IPR020471">
    <property type="entry name" value="AKR"/>
</dbReference>
<dbReference type="EMBL" id="FQNC01000043">
    <property type="protein sequence ID" value="SGY44553.1"/>
    <property type="molecule type" value="Genomic_DNA"/>
</dbReference>
<dbReference type="PANTHER" id="PTHR11732">
    <property type="entry name" value="ALDO/KETO REDUCTASE"/>
    <property type="match status" value="1"/>
</dbReference>
<evidence type="ECO:0000313" key="5">
    <source>
        <dbReference type="EMBL" id="SGY44553.1"/>
    </source>
</evidence>
<evidence type="ECO:0000259" key="4">
    <source>
        <dbReference type="Pfam" id="PF00248"/>
    </source>
</evidence>
<dbReference type="GO" id="GO:0016616">
    <property type="term" value="F:oxidoreductase activity, acting on the CH-OH group of donors, NAD or NADP as acceptor"/>
    <property type="evidence" value="ECO:0007669"/>
    <property type="project" value="UniProtKB-ARBA"/>
</dbReference>
<dbReference type="FunFam" id="3.20.20.100:FF:000002">
    <property type="entry name" value="2,5-diketo-D-gluconic acid reductase A"/>
    <property type="match status" value="1"/>
</dbReference>
<dbReference type="STRING" id="796604.A0A2X0MPX7"/>
<reference evidence="5 6" key="1">
    <citation type="submission" date="2016-11" db="EMBL/GenBank/DDBJ databases">
        <authorList>
            <person name="Jaros S."/>
            <person name="Januszkiewicz K."/>
            <person name="Wedrychowicz H."/>
        </authorList>
    </citation>
    <scope>NUCLEOTIDE SEQUENCE [LARGE SCALE GENOMIC DNA]</scope>
</reference>
<organism evidence="5 6">
    <name type="scientific">Microbotryum silenes-dioicae</name>
    <dbReference type="NCBI Taxonomy" id="796604"/>
    <lineage>
        <taxon>Eukaryota</taxon>
        <taxon>Fungi</taxon>
        <taxon>Dikarya</taxon>
        <taxon>Basidiomycota</taxon>
        <taxon>Pucciniomycotina</taxon>
        <taxon>Microbotryomycetes</taxon>
        <taxon>Microbotryales</taxon>
        <taxon>Microbotryaceae</taxon>
        <taxon>Microbotryum</taxon>
    </lineage>
</organism>
<keyword evidence="1" id="KW-0560">Oxidoreductase</keyword>
<sequence length="331" mass="36531">MPTHASACLHSPKATMVNTIPIPSIKLNTGPSIPAIGLGTWQSQPGEVAAAVETALKNGYRHIDGAWIWLMDRNFALADGNEQEVGEGIKASGVDRSEIFITIKLWCTHQRDAAAAIEKSLKLLGVDYVDLYLIHWPVPMSPNGNDPKFPKKEDGSRDLDLEKWSVAKTWEGMEKVYKSGKAKAIGISNFSEAFIEDLLKTAKVVPAANQIELHPYLPQHDLVKYCQGKNIAVEAYSPLGSTDSPLLKDEEIVKIAEAHGVSVGTILISYQVARNVVVLPKSVIPKRIIDNFQLVKLSSEDLETLNSMHKTKGKRFIKPDWGIDLKFANWD</sequence>
<evidence type="ECO:0000256" key="2">
    <source>
        <dbReference type="PIRSR" id="PIRSR000097-2"/>
    </source>
</evidence>
<accession>A0A2X0MPX7</accession>
<dbReference type="PRINTS" id="PR00069">
    <property type="entry name" value="ALDKETRDTASE"/>
</dbReference>
<feature type="domain" description="NADP-dependent oxidoreductase" evidence="4">
    <location>
        <begin position="36"/>
        <end position="308"/>
    </location>
</feature>
<dbReference type="Pfam" id="PF00248">
    <property type="entry name" value="Aldo_ket_red"/>
    <property type="match status" value="1"/>
</dbReference>
<dbReference type="InterPro" id="IPR018170">
    <property type="entry name" value="Aldo/ket_reductase_CS"/>
</dbReference>
<dbReference type="AlphaFoldDB" id="A0A2X0MPX7"/>
<keyword evidence="6" id="KW-1185">Reference proteome</keyword>
<evidence type="ECO:0000256" key="3">
    <source>
        <dbReference type="PIRSR" id="PIRSR000097-3"/>
    </source>
</evidence>
<dbReference type="PIRSF" id="PIRSF000097">
    <property type="entry name" value="AKR"/>
    <property type="match status" value="1"/>
</dbReference>
<dbReference type="InterPro" id="IPR023210">
    <property type="entry name" value="NADP_OxRdtase_dom"/>
</dbReference>
<dbReference type="Proteomes" id="UP000249464">
    <property type="component" value="Unassembled WGS sequence"/>
</dbReference>
<proteinExistence type="predicted"/>
<feature type="binding site" evidence="2">
    <location>
        <position position="135"/>
    </location>
    <ligand>
        <name>substrate</name>
    </ligand>
</feature>
<evidence type="ECO:0000256" key="1">
    <source>
        <dbReference type="ARBA" id="ARBA00023002"/>
    </source>
</evidence>
<name>A0A2X0MPX7_9BASI</name>
<evidence type="ECO:0000313" key="6">
    <source>
        <dbReference type="Proteomes" id="UP000249464"/>
    </source>
</evidence>
<dbReference type="PROSITE" id="PS00062">
    <property type="entry name" value="ALDOKETO_REDUCTASE_2"/>
    <property type="match status" value="1"/>
</dbReference>
<protein>
    <submittedName>
        <fullName evidence="5">BQ5605_C001g00172 protein</fullName>
    </submittedName>
</protein>